<protein>
    <submittedName>
        <fullName evidence="2">Uncharacterized protein</fullName>
    </submittedName>
</protein>
<name>A0ABP0N3I5_9DINO</name>
<feature type="compositionally biased region" description="Polar residues" evidence="1">
    <location>
        <begin position="210"/>
        <end position="224"/>
    </location>
</feature>
<organism evidence="2 3">
    <name type="scientific">Durusdinium trenchii</name>
    <dbReference type="NCBI Taxonomy" id="1381693"/>
    <lineage>
        <taxon>Eukaryota</taxon>
        <taxon>Sar</taxon>
        <taxon>Alveolata</taxon>
        <taxon>Dinophyceae</taxon>
        <taxon>Suessiales</taxon>
        <taxon>Symbiodiniaceae</taxon>
        <taxon>Durusdinium</taxon>
    </lineage>
</organism>
<dbReference type="EMBL" id="CAXAMN010021328">
    <property type="protein sequence ID" value="CAK9057983.1"/>
    <property type="molecule type" value="Genomic_DNA"/>
</dbReference>
<comment type="caution">
    <text evidence="2">The sequence shown here is derived from an EMBL/GenBank/DDBJ whole genome shotgun (WGS) entry which is preliminary data.</text>
</comment>
<dbReference type="PANTHER" id="PTHR13507">
    <property type="entry name" value="PRKR-INTERACTING PROTEIN 1"/>
    <property type="match status" value="1"/>
</dbReference>
<feature type="region of interest" description="Disordered" evidence="1">
    <location>
        <begin position="206"/>
        <end position="230"/>
    </location>
</feature>
<proteinExistence type="predicted"/>
<evidence type="ECO:0000313" key="2">
    <source>
        <dbReference type="EMBL" id="CAK9057983.1"/>
    </source>
</evidence>
<dbReference type="Pfam" id="PF06658">
    <property type="entry name" value="DUF1168"/>
    <property type="match status" value="1"/>
</dbReference>
<reference evidence="2 3" key="1">
    <citation type="submission" date="2024-02" db="EMBL/GenBank/DDBJ databases">
        <authorList>
            <person name="Chen Y."/>
            <person name="Shah S."/>
            <person name="Dougan E. K."/>
            <person name="Thang M."/>
            <person name="Chan C."/>
        </authorList>
    </citation>
    <scope>NUCLEOTIDE SEQUENCE [LARGE SCALE GENOMIC DNA]</scope>
</reference>
<accession>A0ABP0N3I5</accession>
<evidence type="ECO:0000256" key="1">
    <source>
        <dbReference type="SAM" id="MobiDB-lite"/>
    </source>
</evidence>
<dbReference type="PANTHER" id="PTHR13507:SF0">
    <property type="entry name" value="PRKR-INTERACTING PROTEIN 1"/>
    <property type="match status" value="1"/>
</dbReference>
<gene>
    <name evidence="2" type="ORF">CCMP2556_LOCUS28575</name>
</gene>
<sequence length="230" mass="24996">MLAIESGMTQDEVNKCSLAASNAWADECMAKAIAPSKANVQAVAVRGAGPANDKLTVKTDPSDVMTVASTRPEFEKVWNTYGSSAGSGSCSIPIYYKHRRIELATRAVRMDKDHAALEEAASFQAKREAQILADEATTDKKRAKRQKRRDAKVKNLQMKKEADGINQFGSDGSFLEMMAKMDPKALEAEVQKTKEQAQQAAKEAAAAKASTISVSQMSSTQNITIRDDDF</sequence>
<dbReference type="InterPro" id="IPR009548">
    <property type="entry name" value="Prkrip1"/>
</dbReference>
<evidence type="ECO:0000313" key="3">
    <source>
        <dbReference type="Proteomes" id="UP001642484"/>
    </source>
</evidence>
<dbReference type="Proteomes" id="UP001642484">
    <property type="component" value="Unassembled WGS sequence"/>
</dbReference>
<keyword evidence="3" id="KW-1185">Reference proteome</keyword>